<dbReference type="PROSITE" id="PS50896">
    <property type="entry name" value="LISH"/>
    <property type="match status" value="1"/>
</dbReference>
<dbReference type="OMA" id="MKTQGKY"/>
<keyword evidence="5 8" id="KW-0067">ATP-binding</keyword>
<dbReference type="GO" id="GO:0000212">
    <property type="term" value="P:meiotic spindle organization"/>
    <property type="evidence" value="ECO:0000318"/>
    <property type="project" value="GO_Central"/>
</dbReference>
<dbReference type="OrthoDB" id="191529at2759"/>
<keyword evidence="2 8" id="KW-0963">Cytoplasm</keyword>
<organism evidence="11 12">
    <name type="scientific">Chlamydomonas reinhardtii</name>
    <name type="common">Chlamydomonas smithii</name>
    <dbReference type="NCBI Taxonomy" id="3055"/>
    <lineage>
        <taxon>Eukaryota</taxon>
        <taxon>Viridiplantae</taxon>
        <taxon>Chlorophyta</taxon>
        <taxon>core chlorophytes</taxon>
        <taxon>Chlorophyceae</taxon>
        <taxon>CS clade</taxon>
        <taxon>Chlamydomonadales</taxon>
        <taxon>Chlamydomonadaceae</taxon>
        <taxon>Chlamydomonas</taxon>
    </lineage>
</organism>
<sequence length="579" mass="61973">MSELAALKALSKAKESEEKRIQERRRNLIVLILRHLADHGYTDTYERLCTESNLSLQKVDVADNVDLLRILQEFEESYELKFGKRPKVVRRLVEEVSSGGGGVRVRAASGGPRPAPINGAGQAGGASGSPASSAGGVPIGAAMARPPGAPGLEGPPISGALAAKQRRDAGAAAAAVGEVGRKAELLERRQAAMNSVKPPPEVGMQRIAGVQVDGRGGVLAGMSREDVAAAQLQGLCVAGQAAPIAASRAAAAGNGSDSDSDPDNFFERRVLKPLPPQLQGELRELGAAITRDIFTDSPNVRWEDIAGLDSAKRLIKEAVVMPIKYPQLFTGLLAPWKGVLLYGPPGTGKTLLAKAVATECRTTFFNISASSIISKWRGDSEKLVRVLFELARYHAPSTVFLDEIDALMAARGGEGEHEASRRMKTELLIQMDGLARGGELVFVLAATNLPWELDMALLRRLEKRILVPLPNTAARRAMFATLLVGRCAPDVSPDMLAERTEGYSGSDVAVVAKEAAMRPLRRLMSKLELDGPVDPNIKVELGPVTVEDARAALEVTKPSARLHEDKYRKFNDDYGQLAT</sequence>
<dbReference type="STRING" id="3055.A0A2K3DAW0"/>
<keyword evidence="3 8" id="KW-0493">Microtubule</keyword>
<dbReference type="InterPro" id="IPR003593">
    <property type="entry name" value="AAA+_ATPase"/>
</dbReference>
<keyword evidence="6 8" id="KW-0206">Cytoskeleton</keyword>
<dbReference type="GO" id="GO:0008568">
    <property type="term" value="F:microtubule severing ATPase activity"/>
    <property type="evidence" value="ECO:0007669"/>
    <property type="project" value="UniProtKB-EC"/>
</dbReference>
<dbReference type="InterPro" id="IPR050304">
    <property type="entry name" value="MT-severing_AAA_ATPase"/>
</dbReference>
<protein>
    <recommendedName>
        <fullName evidence="8">Katanin p60 ATPase-containing subunit A-like 2</fullName>
        <shortName evidence="8">Katanin p60 subunit A-like 2</shortName>
        <ecNumber evidence="8">5.6.1.1</ecNumber>
    </recommendedName>
    <alternativeName>
        <fullName evidence="8">p60 katanin-like 2</fullName>
    </alternativeName>
</protein>
<comment type="subcellular location">
    <subcellularLocation>
        <location evidence="1 8">Cytoplasm</location>
        <location evidence="1 8">Cytoskeleton</location>
        <location evidence="1 8">Spindle pole</location>
    </subcellularLocation>
    <subcellularLocation>
        <location evidence="8">Cytoplasm</location>
        <location evidence="8">Cytoskeleton</location>
    </subcellularLocation>
    <subcellularLocation>
        <location evidence="8">Cytoplasm</location>
    </subcellularLocation>
    <subcellularLocation>
        <location evidence="8">Cytoplasm</location>
        <location evidence="8">Cytoskeleton</location>
        <location evidence="8">Spindle</location>
    </subcellularLocation>
    <text evidence="8">Localizes within the cytoplasm, partially overlapping with microtubules in interphase and to the mitotic spindle and spindle poles during mitosis.</text>
</comment>
<dbReference type="Gene3D" id="1.10.8.60">
    <property type="match status" value="1"/>
</dbReference>
<dbReference type="GO" id="GO:0005819">
    <property type="term" value="C:spindle"/>
    <property type="evidence" value="ECO:0000318"/>
    <property type="project" value="GO_Central"/>
</dbReference>
<dbReference type="InterPro" id="IPR006594">
    <property type="entry name" value="LisH"/>
</dbReference>
<proteinExistence type="inferred from homology"/>
<dbReference type="EMBL" id="CM008971">
    <property type="protein sequence ID" value="PNW77667.1"/>
    <property type="molecule type" value="Genomic_DNA"/>
</dbReference>
<evidence type="ECO:0000259" key="10">
    <source>
        <dbReference type="SMART" id="SM00382"/>
    </source>
</evidence>
<keyword evidence="7 8" id="KW-0413">Isomerase</keyword>
<dbReference type="InterPro" id="IPR027497">
    <property type="entry name" value="Katanin_p60_AL2"/>
</dbReference>
<dbReference type="Pfam" id="PF17862">
    <property type="entry name" value="AAA_lid_3"/>
    <property type="match status" value="1"/>
</dbReference>
<name>A0A2K3DAW0_CHLRE</name>
<evidence type="ECO:0000256" key="2">
    <source>
        <dbReference type="ARBA" id="ARBA00022490"/>
    </source>
</evidence>
<evidence type="ECO:0000313" key="11">
    <source>
        <dbReference type="EMBL" id="PNW77667.1"/>
    </source>
</evidence>
<evidence type="ECO:0000256" key="9">
    <source>
        <dbReference type="SAM" id="MobiDB-lite"/>
    </source>
</evidence>
<dbReference type="GO" id="GO:0000922">
    <property type="term" value="C:spindle pole"/>
    <property type="evidence" value="ECO:0007669"/>
    <property type="project" value="UniProtKB-SubCell"/>
</dbReference>
<dbReference type="Proteomes" id="UP000006906">
    <property type="component" value="Chromosome 10"/>
</dbReference>
<comment type="catalytic activity">
    <reaction evidence="8">
        <text>n ATP + n H2O + a microtubule = n ADP + n phosphate + (n+1) alpha/beta tubulin heterodimers.</text>
        <dbReference type="EC" id="5.6.1.1"/>
    </reaction>
</comment>
<dbReference type="GO" id="GO:0005524">
    <property type="term" value="F:ATP binding"/>
    <property type="evidence" value="ECO:0007669"/>
    <property type="project" value="UniProtKB-KW"/>
</dbReference>
<feature type="region of interest" description="Disordered" evidence="9">
    <location>
        <begin position="101"/>
        <end position="158"/>
    </location>
</feature>
<feature type="compositionally biased region" description="Low complexity" evidence="9">
    <location>
        <begin position="128"/>
        <end position="146"/>
    </location>
</feature>
<dbReference type="GO" id="GO:0016887">
    <property type="term" value="F:ATP hydrolysis activity"/>
    <property type="evidence" value="ECO:0000318"/>
    <property type="project" value="GO_Central"/>
</dbReference>
<dbReference type="SMART" id="SM00382">
    <property type="entry name" value="AAA"/>
    <property type="match status" value="1"/>
</dbReference>
<dbReference type="FunFam" id="3.40.50.300:FF:000434">
    <property type="entry name" value="Katanin p60 ATPase-containing subunit A-like 2"/>
    <property type="match status" value="1"/>
</dbReference>
<dbReference type="PANTHER" id="PTHR23074">
    <property type="entry name" value="AAA DOMAIN-CONTAINING"/>
    <property type="match status" value="1"/>
</dbReference>
<dbReference type="InterPro" id="IPR027417">
    <property type="entry name" value="P-loop_NTPase"/>
</dbReference>
<dbReference type="InParanoid" id="A0A2K3DAW0"/>
<dbReference type="GO" id="GO:0005874">
    <property type="term" value="C:microtubule"/>
    <property type="evidence" value="ECO:0007669"/>
    <property type="project" value="UniProtKB-KW"/>
</dbReference>
<evidence type="ECO:0000256" key="4">
    <source>
        <dbReference type="ARBA" id="ARBA00022741"/>
    </source>
</evidence>
<dbReference type="InterPro" id="IPR003959">
    <property type="entry name" value="ATPase_AAA_core"/>
</dbReference>
<dbReference type="GO" id="GO:0005737">
    <property type="term" value="C:cytoplasm"/>
    <property type="evidence" value="ECO:0000318"/>
    <property type="project" value="GO_Central"/>
</dbReference>
<dbReference type="FunCoup" id="A0A2K3DAW0">
    <property type="interactions" value="365"/>
</dbReference>
<gene>
    <name evidence="8" type="primary">KATNAL2</name>
    <name evidence="11" type="ORF">CHLRE_10g446400v5</name>
</gene>
<dbReference type="Gramene" id="PNW77667">
    <property type="protein sequence ID" value="PNW77667"/>
    <property type="gene ID" value="CHLRE_10g446400v5"/>
</dbReference>
<dbReference type="AlphaFoldDB" id="A0A2K3DAW0"/>
<evidence type="ECO:0000256" key="5">
    <source>
        <dbReference type="ARBA" id="ARBA00022840"/>
    </source>
</evidence>
<dbReference type="SMART" id="SM00667">
    <property type="entry name" value="LisH"/>
    <property type="match status" value="1"/>
</dbReference>
<dbReference type="SUPFAM" id="SSF52540">
    <property type="entry name" value="P-loop containing nucleoside triphosphate hydrolases"/>
    <property type="match status" value="1"/>
</dbReference>
<evidence type="ECO:0000256" key="6">
    <source>
        <dbReference type="ARBA" id="ARBA00023212"/>
    </source>
</evidence>
<keyword evidence="12" id="KW-1185">Reference proteome</keyword>
<dbReference type="EC" id="5.6.1.1" evidence="8"/>
<dbReference type="ExpressionAtlas" id="A0A2K3DAW0">
    <property type="expression patterns" value="baseline"/>
</dbReference>
<comment type="function">
    <text evidence="8">Severs microtubules in vitro in an ATP-dependent manner. This activity may promote rapid reorganization of cellular microtubule arrays.</text>
</comment>
<feature type="domain" description="AAA+ ATPase" evidence="10">
    <location>
        <begin position="335"/>
        <end position="471"/>
    </location>
</feature>
<dbReference type="PaxDb" id="3055-EDP07782"/>
<dbReference type="Gene3D" id="3.40.50.300">
    <property type="entry name" value="P-loop containing nucleotide triphosphate hydrolases"/>
    <property type="match status" value="1"/>
</dbReference>
<evidence type="ECO:0000313" key="12">
    <source>
        <dbReference type="Proteomes" id="UP000006906"/>
    </source>
</evidence>
<evidence type="ECO:0000256" key="8">
    <source>
        <dbReference type="HAMAP-Rule" id="MF_03025"/>
    </source>
</evidence>
<feature type="binding site" evidence="8">
    <location>
        <begin position="343"/>
        <end position="350"/>
    </location>
    <ligand>
        <name>ATP</name>
        <dbReference type="ChEBI" id="CHEBI:30616"/>
    </ligand>
</feature>
<evidence type="ECO:0000256" key="7">
    <source>
        <dbReference type="ARBA" id="ARBA00023235"/>
    </source>
</evidence>
<dbReference type="InterPro" id="IPR041569">
    <property type="entry name" value="AAA_lid_3"/>
</dbReference>
<comment type="similarity">
    <text evidence="8">Belongs to the AAA ATPase family. Katanin p60 subunit A1 subfamily. A-like 2 sub-subfamily.</text>
</comment>
<dbReference type="Pfam" id="PF00004">
    <property type="entry name" value="AAA"/>
    <property type="match status" value="1"/>
</dbReference>
<accession>A0A2K3DAW0</accession>
<keyword evidence="4 8" id="KW-0547">Nucleotide-binding</keyword>
<dbReference type="PROSITE" id="PS00674">
    <property type="entry name" value="AAA"/>
    <property type="match status" value="1"/>
</dbReference>
<dbReference type="InterPro" id="IPR003960">
    <property type="entry name" value="ATPase_AAA_CS"/>
</dbReference>
<dbReference type="HAMAP" id="MF_03025">
    <property type="entry name" value="Katanin_p60_AL2"/>
    <property type="match status" value="1"/>
</dbReference>
<dbReference type="PANTHER" id="PTHR23074:SF78">
    <property type="entry name" value="KATANIN P60 ATPASE-CONTAINING SUBUNIT A-LIKE 2"/>
    <property type="match status" value="1"/>
</dbReference>
<evidence type="ECO:0000256" key="3">
    <source>
        <dbReference type="ARBA" id="ARBA00022701"/>
    </source>
</evidence>
<dbReference type="GO" id="GO:0051013">
    <property type="term" value="P:microtubule severing"/>
    <property type="evidence" value="ECO:0000318"/>
    <property type="project" value="GO_Central"/>
</dbReference>
<reference evidence="11 12" key="1">
    <citation type="journal article" date="2007" name="Science">
        <title>The Chlamydomonas genome reveals the evolution of key animal and plant functions.</title>
        <authorList>
            <person name="Merchant S.S."/>
            <person name="Prochnik S.E."/>
            <person name="Vallon O."/>
            <person name="Harris E.H."/>
            <person name="Karpowicz S.J."/>
            <person name="Witman G.B."/>
            <person name="Terry A."/>
            <person name="Salamov A."/>
            <person name="Fritz-Laylin L.K."/>
            <person name="Marechal-Drouard L."/>
            <person name="Marshall W.F."/>
            <person name="Qu L.H."/>
            <person name="Nelson D.R."/>
            <person name="Sanderfoot A.A."/>
            <person name="Spalding M.H."/>
            <person name="Kapitonov V.V."/>
            <person name="Ren Q."/>
            <person name="Ferris P."/>
            <person name="Lindquist E."/>
            <person name="Shapiro H."/>
            <person name="Lucas S.M."/>
            <person name="Grimwood J."/>
            <person name="Schmutz J."/>
            <person name="Cardol P."/>
            <person name="Cerutti H."/>
            <person name="Chanfreau G."/>
            <person name="Chen C.L."/>
            <person name="Cognat V."/>
            <person name="Croft M.T."/>
            <person name="Dent R."/>
            <person name="Dutcher S."/>
            <person name="Fernandez E."/>
            <person name="Fukuzawa H."/>
            <person name="Gonzalez-Ballester D."/>
            <person name="Gonzalez-Halphen D."/>
            <person name="Hallmann A."/>
            <person name="Hanikenne M."/>
            <person name="Hippler M."/>
            <person name="Inwood W."/>
            <person name="Jabbari K."/>
            <person name="Kalanon M."/>
            <person name="Kuras R."/>
            <person name="Lefebvre P.A."/>
            <person name="Lemaire S.D."/>
            <person name="Lobanov A.V."/>
            <person name="Lohr M."/>
            <person name="Manuell A."/>
            <person name="Meier I."/>
            <person name="Mets L."/>
            <person name="Mittag M."/>
            <person name="Mittelmeier T."/>
            <person name="Moroney J.V."/>
            <person name="Moseley J."/>
            <person name="Napoli C."/>
            <person name="Nedelcu A.M."/>
            <person name="Niyogi K."/>
            <person name="Novoselov S.V."/>
            <person name="Paulsen I.T."/>
            <person name="Pazour G."/>
            <person name="Purton S."/>
            <person name="Ral J.P."/>
            <person name="Riano-Pachon D.M."/>
            <person name="Riekhof W."/>
            <person name="Rymarquis L."/>
            <person name="Schroda M."/>
            <person name="Stern D."/>
            <person name="Umen J."/>
            <person name="Willows R."/>
            <person name="Wilson N."/>
            <person name="Zimmer S.L."/>
            <person name="Allmer J."/>
            <person name="Balk J."/>
            <person name="Bisova K."/>
            <person name="Chen C.J."/>
            <person name="Elias M."/>
            <person name="Gendler K."/>
            <person name="Hauser C."/>
            <person name="Lamb M.R."/>
            <person name="Ledford H."/>
            <person name="Long J.C."/>
            <person name="Minagawa J."/>
            <person name="Page M.D."/>
            <person name="Pan J."/>
            <person name="Pootakham W."/>
            <person name="Roje S."/>
            <person name="Rose A."/>
            <person name="Stahlberg E."/>
            <person name="Terauchi A.M."/>
            <person name="Yang P."/>
            <person name="Ball S."/>
            <person name="Bowler C."/>
            <person name="Dieckmann C.L."/>
            <person name="Gladyshev V.N."/>
            <person name="Green P."/>
            <person name="Jorgensen R."/>
            <person name="Mayfield S."/>
            <person name="Mueller-Roeber B."/>
            <person name="Rajamani S."/>
            <person name="Sayre R.T."/>
            <person name="Brokstein P."/>
            <person name="Dubchak I."/>
            <person name="Goodstein D."/>
            <person name="Hornick L."/>
            <person name="Huang Y.W."/>
            <person name="Jhaveri J."/>
            <person name="Luo Y."/>
            <person name="Martinez D."/>
            <person name="Ngau W.C."/>
            <person name="Otillar B."/>
            <person name="Poliakov A."/>
            <person name="Porter A."/>
            <person name="Szajkowski L."/>
            <person name="Werner G."/>
            <person name="Zhou K."/>
            <person name="Grigoriev I.V."/>
            <person name="Rokhsar D.S."/>
            <person name="Grossman A.R."/>
        </authorList>
    </citation>
    <scope>NUCLEOTIDE SEQUENCE [LARGE SCALE GENOMIC DNA]</scope>
    <source>
        <strain evidence="12">CC-503</strain>
    </source>
</reference>
<evidence type="ECO:0000256" key="1">
    <source>
        <dbReference type="ARBA" id="ARBA00004647"/>
    </source>
</evidence>
<dbReference type="GO" id="GO:0008017">
    <property type="term" value="F:microtubule binding"/>
    <property type="evidence" value="ECO:0007669"/>
    <property type="project" value="UniProtKB-UniRule"/>
</dbReference>